<sequence>MKILELIEKLQELSSELGDDKSVYVQSYDSKGVLSHFYIVGAISGNESNEIELEIENFG</sequence>
<dbReference type="Proteomes" id="UP001056730">
    <property type="component" value="Chromosome"/>
</dbReference>
<organism evidence="1 2">
    <name type="scientific">Lactococcus formosensis</name>
    <dbReference type="NCBI Taxonomy" id="1281486"/>
    <lineage>
        <taxon>Bacteria</taxon>
        <taxon>Bacillati</taxon>
        <taxon>Bacillota</taxon>
        <taxon>Bacilli</taxon>
        <taxon>Lactobacillales</taxon>
        <taxon>Streptococcaceae</taxon>
        <taxon>Lactococcus</taxon>
    </lineage>
</organism>
<protein>
    <submittedName>
        <fullName evidence="1">Uncharacterized protein</fullName>
    </submittedName>
</protein>
<gene>
    <name evidence="1" type="ORF">LMK00_03800</name>
</gene>
<reference evidence="1" key="1">
    <citation type="journal article" date="2022" name="Front. Microbiol.">
        <title>Feed Insects as a Reservoir of Granadaene-Producing Lactococci.</title>
        <authorList>
            <person name="Neuzil-Bunesova V."/>
            <person name="Ramirez Garcia A."/>
            <person name="Modrackova N."/>
            <person name="Makovska M."/>
            <person name="Sabolova M."/>
            <person name="Sproer C."/>
            <person name="Bunk B."/>
            <person name="Blom J."/>
            <person name="Schwab C."/>
        </authorList>
    </citation>
    <scope>NUCLEOTIDE SEQUENCE</scope>
    <source>
        <strain evidence="1">I4/6O</strain>
    </source>
</reference>
<name>A0A9Q8Y327_9LACT</name>
<dbReference type="EMBL" id="CP086395">
    <property type="protein sequence ID" value="USJ21135.1"/>
    <property type="molecule type" value="Genomic_DNA"/>
</dbReference>
<dbReference type="KEGG" id="lfo:LMK00_03800"/>
<accession>A0A9Q8Y327</accession>
<proteinExistence type="predicted"/>
<evidence type="ECO:0000313" key="2">
    <source>
        <dbReference type="Proteomes" id="UP001056730"/>
    </source>
</evidence>
<dbReference type="AlphaFoldDB" id="A0A9Q8Y327"/>
<evidence type="ECO:0000313" key="1">
    <source>
        <dbReference type="EMBL" id="USJ21135.1"/>
    </source>
</evidence>
<dbReference type="RefSeq" id="WP_252170255.1">
    <property type="nucleotide sequence ID" value="NZ_CP086395.1"/>
</dbReference>